<dbReference type="STRING" id="797210.Halxa_2893"/>
<evidence type="ECO:0000313" key="2">
    <source>
        <dbReference type="Proteomes" id="UP000006794"/>
    </source>
</evidence>
<dbReference type="InterPro" id="IPR052944">
    <property type="entry name" value="Sporulation_related"/>
</dbReference>
<dbReference type="GeneID" id="10797846"/>
<dbReference type="PANTHER" id="PTHR37507">
    <property type="entry name" value="SPORULATION PROTEIN YDCC"/>
    <property type="match status" value="1"/>
</dbReference>
<dbReference type="RefSeq" id="WP_013880399.1">
    <property type="nucleotide sequence ID" value="NC_015666.1"/>
</dbReference>
<keyword evidence="1" id="KW-0449">Lipoprotein</keyword>
<dbReference type="AlphaFoldDB" id="F8D4A2"/>
<proteinExistence type="predicted"/>
<dbReference type="PROSITE" id="PS51257">
    <property type="entry name" value="PROKAR_LIPOPROTEIN"/>
    <property type="match status" value="1"/>
</dbReference>
<reference evidence="1 2" key="1">
    <citation type="journal article" date="2012" name="Stand. Genomic Sci.">
        <title>Complete genome sequence of Halopiger xanaduensis type strain (SH-6(T)).</title>
        <authorList>
            <person name="Anderson I."/>
            <person name="Tindall B.J."/>
            <person name="Rohde M."/>
            <person name="Lucas S."/>
            <person name="Han J."/>
            <person name="Lapidus A."/>
            <person name="Cheng J.F."/>
            <person name="Goodwin L."/>
            <person name="Pitluck S."/>
            <person name="Peters L."/>
            <person name="Pati A."/>
            <person name="Mikhailova N."/>
            <person name="Pagani I."/>
            <person name="Teshima H."/>
            <person name="Han C."/>
            <person name="Tapia R."/>
            <person name="Land M."/>
            <person name="Woyke T."/>
            <person name="Klenk H.P."/>
            <person name="Kyrpides N."/>
            <person name="Ivanova N."/>
        </authorList>
    </citation>
    <scope>NUCLEOTIDE SEQUENCE [LARGE SCALE GENOMIC DNA]</scope>
    <source>
        <strain evidence="2">DSM 18323 / JCM 14033 / SH-6</strain>
    </source>
</reference>
<dbReference type="OrthoDB" id="137725at2157"/>
<organism evidence="1 2">
    <name type="scientific">Halopiger xanaduensis (strain DSM 18323 / JCM 14033 / SH-6)</name>
    <dbReference type="NCBI Taxonomy" id="797210"/>
    <lineage>
        <taxon>Archaea</taxon>
        <taxon>Methanobacteriati</taxon>
        <taxon>Methanobacteriota</taxon>
        <taxon>Stenosarchaea group</taxon>
        <taxon>Halobacteria</taxon>
        <taxon>Halobacteriales</taxon>
        <taxon>Natrialbaceae</taxon>
        <taxon>Halopiger</taxon>
    </lineage>
</organism>
<dbReference type="EMBL" id="CP002839">
    <property type="protein sequence ID" value="AEH37509.1"/>
    <property type="molecule type" value="Genomic_DNA"/>
</dbReference>
<dbReference type="Proteomes" id="UP000006794">
    <property type="component" value="Chromosome"/>
</dbReference>
<dbReference type="Pfam" id="PF09865">
    <property type="entry name" value="DUF2092"/>
    <property type="match status" value="1"/>
</dbReference>
<keyword evidence="2" id="KW-1185">Reference proteome</keyword>
<dbReference type="SUPFAM" id="SSF89392">
    <property type="entry name" value="Prokaryotic lipoproteins and lipoprotein localization factors"/>
    <property type="match status" value="1"/>
</dbReference>
<evidence type="ECO:0000313" key="1">
    <source>
        <dbReference type="EMBL" id="AEH37509.1"/>
    </source>
</evidence>
<dbReference type="InterPro" id="IPR029046">
    <property type="entry name" value="LolA/LolB/LppX"/>
</dbReference>
<accession>F8D4A2</accession>
<dbReference type="eggNOG" id="arCOG02470">
    <property type="taxonomic scope" value="Archaea"/>
</dbReference>
<dbReference type="InterPro" id="IPR019207">
    <property type="entry name" value="DUF2092"/>
</dbReference>
<sequence>MTPRRFAALLGAVALLVALGGCAVSVPTSDGSGSGADAAASPEPDALFESAYVHADDLEDLEGIRTAEMTAGNDTVFERIRIEKRPYTDERSEVLNASEPSVIGDRYVSNASATWNYDPDAETAYYFEPAEPFDDAAVRSDRADMAAEQRELYDLEYAGTEQIADREAHVLEIEPKNGTVERDVSVLVGNTEFVVPLETAPVETDLGVIEWSLWIDAEYDYPLKERLVYEGANGERHELTMEYETVTFNTGFEDERFAFEPPANATVEEW</sequence>
<dbReference type="HOGENOM" id="CLU_1044335_0_0_2"/>
<dbReference type="KEGG" id="hxa:Halxa_2893"/>
<dbReference type="Gene3D" id="2.50.20.10">
    <property type="entry name" value="Lipoprotein localisation LolA/LolB/LppX"/>
    <property type="match status" value="1"/>
</dbReference>
<dbReference type="PANTHER" id="PTHR37507:SF2">
    <property type="entry name" value="SPORULATION PROTEIN YDCC"/>
    <property type="match status" value="1"/>
</dbReference>
<name>F8D4A2_HALXS</name>
<protein>
    <submittedName>
        <fullName evidence="1">Outer membrane lipoprotein-sorting protein-like protein</fullName>
    </submittedName>
</protein>
<gene>
    <name evidence="1" type="ordered locus">Halxa_2893</name>
</gene>